<feature type="domain" description="GRIP" evidence="6">
    <location>
        <begin position="1436"/>
        <end position="1485"/>
    </location>
</feature>
<reference evidence="7" key="2">
    <citation type="submission" date="2025-09" db="UniProtKB">
        <authorList>
            <consortium name="Ensembl"/>
        </authorList>
    </citation>
    <scope>IDENTIFICATION</scope>
</reference>
<evidence type="ECO:0000313" key="8">
    <source>
        <dbReference type="Proteomes" id="UP000694388"/>
    </source>
</evidence>
<protein>
    <submittedName>
        <fullName evidence="7">Thyroid hormone receptor interactor 11</fullName>
    </submittedName>
</protein>
<evidence type="ECO:0000313" key="7">
    <source>
        <dbReference type="Ensembl" id="ENSEBUP00000012676.1"/>
    </source>
</evidence>
<keyword evidence="2" id="KW-0333">Golgi apparatus</keyword>
<feature type="compositionally biased region" description="Basic and acidic residues" evidence="5">
    <location>
        <begin position="473"/>
        <end position="499"/>
    </location>
</feature>
<dbReference type="InterPro" id="IPR000237">
    <property type="entry name" value="GRIP_dom"/>
</dbReference>
<dbReference type="GO" id="GO:0006888">
    <property type="term" value="P:endoplasmic reticulum to Golgi vesicle-mediated transport"/>
    <property type="evidence" value="ECO:0007669"/>
    <property type="project" value="TreeGrafter"/>
</dbReference>
<dbReference type="GO" id="GO:0031267">
    <property type="term" value="F:small GTPase binding"/>
    <property type="evidence" value="ECO:0007669"/>
    <property type="project" value="TreeGrafter"/>
</dbReference>
<feature type="coiled-coil region" evidence="4">
    <location>
        <begin position="1078"/>
        <end position="1133"/>
    </location>
</feature>
<dbReference type="GeneTree" id="ENSGT00710000106769"/>
<evidence type="ECO:0000256" key="1">
    <source>
        <dbReference type="ARBA" id="ARBA00004555"/>
    </source>
</evidence>
<dbReference type="Ensembl" id="ENSEBUT00000013252.1">
    <property type="protein sequence ID" value="ENSEBUP00000012676.1"/>
    <property type="gene ID" value="ENSEBUG00000008057.1"/>
</dbReference>
<keyword evidence="8" id="KW-1185">Reference proteome</keyword>
<proteinExistence type="predicted"/>
<evidence type="ECO:0000256" key="4">
    <source>
        <dbReference type="SAM" id="Coils"/>
    </source>
</evidence>
<accession>A0A8C4QAW8</accession>
<organism evidence="7 8">
    <name type="scientific">Eptatretus burgeri</name>
    <name type="common">Inshore hagfish</name>
    <dbReference type="NCBI Taxonomy" id="7764"/>
    <lineage>
        <taxon>Eukaryota</taxon>
        <taxon>Metazoa</taxon>
        <taxon>Chordata</taxon>
        <taxon>Craniata</taxon>
        <taxon>Vertebrata</taxon>
        <taxon>Cyclostomata</taxon>
        <taxon>Myxini</taxon>
        <taxon>Myxiniformes</taxon>
        <taxon>Myxinidae</taxon>
        <taxon>Eptatretinae</taxon>
        <taxon>Eptatretus</taxon>
    </lineage>
</organism>
<dbReference type="PANTHER" id="PTHR18921:SF2">
    <property type="entry name" value="THYROID RECEPTOR-INTERACTING PROTEIN 11"/>
    <property type="match status" value="1"/>
</dbReference>
<feature type="coiled-coil region" evidence="4">
    <location>
        <begin position="1300"/>
        <end position="1415"/>
    </location>
</feature>
<feature type="coiled-coil region" evidence="4">
    <location>
        <begin position="78"/>
        <end position="215"/>
    </location>
</feature>
<reference evidence="7" key="1">
    <citation type="submission" date="2025-08" db="UniProtKB">
        <authorList>
            <consortium name="Ensembl"/>
        </authorList>
    </citation>
    <scope>IDENTIFICATION</scope>
</reference>
<dbReference type="GO" id="GO:0005794">
    <property type="term" value="C:Golgi apparatus"/>
    <property type="evidence" value="ECO:0007669"/>
    <property type="project" value="UniProtKB-SubCell"/>
</dbReference>
<evidence type="ECO:0000256" key="3">
    <source>
        <dbReference type="ARBA" id="ARBA00023054"/>
    </source>
</evidence>
<evidence type="ECO:0000256" key="2">
    <source>
        <dbReference type="ARBA" id="ARBA00023034"/>
    </source>
</evidence>
<dbReference type="InterPro" id="IPR019459">
    <property type="entry name" value="GRAB"/>
</dbReference>
<dbReference type="PROSITE" id="PS50913">
    <property type="entry name" value="GRIP"/>
    <property type="match status" value="1"/>
</dbReference>
<feature type="region of interest" description="Disordered" evidence="5">
    <location>
        <begin position="473"/>
        <end position="509"/>
    </location>
</feature>
<dbReference type="GO" id="GO:0007030">
    <property type="term" value="P:Golgi organization"/>
    <property type="evidence" value="ECO:0007669"/>
    <property type="project" value="TreeGrafter"/>
</dbReference>
<feature type="coiled-coil region" evidence="4">
    <location>
        <begin position="537"/>
        <end position="585"/>
    </location>
</feature>
<feature type="coiled-coil region" evidence="4">
    <location>
        <begin position="868"/>
        <end position="895"/>
    </location>
</feature>
<name>A0A8C4QAW8_EPTBU</name>
<evidence type="ECO:0000259" key="6">
    <source>
        <dbReference type="PROSITE" id="PS50913"/>
    </source>
</evidence>
<keyword evidence="3 4" id="KW-0175">Coiled coil</keyword>
<comment type="subcellular location">
    <subcellularLocation>
        <location evidence="1">Golgi apparatus</location>
    </subcellularLocation>
</comment>
<dbReference type="Proteomes" id="UP000694388">
    <property type="component" value="Unplaced"/>
</dbReference>
<feature type="coiled-coil region" evidence="4">
    <location>
        <begin position="274"/>
        <end position="311"/>
    </location>
</feature>
<dbReference type="PANTHER" id="PTHR18921">
    <property type="entry name" value="MYOSIN HEAVY CHAIN - RELATED"/>
    <property type="match status" value="1"/>
</dbReference>
<feature type="coiled-coil region" evidence="4">
    <location>
        <begin position="639"/>
        <end position="666"/>
    </location>
</feature>
<feature type="coiled-coil region" evidence="4">
    <location>
        <begin position="1162"/>
        <end position="1256"/>
    </location>
</feature>
<dbReference type="Pfam" id="PF10375">
    <property type="entry name" value="GRAB"/>
    <property type="match status" value="1"/>
</dbReference>
<sequence length="1634" mass="185649">MVNGVFIFKDTSSSDKICCLFPPEDEFEDEDENISQVGRHARRFLMGMEDVGKFGSTSVGIKKYIYPSFLQKLFDAERAQWEVQKGCLERKITSLREELELKESEAFRSLGTQIAKMQMALKERELQLAKAVEQRDFLSVQLDELDRQNNEAMQHMITMKENMGRQLMEAEEQTAQHDTEAEHLRAEVIDLKSHLDKLTEQRNNLTRALADSTHELTIAQDAAAANASMLTKLQMEQKMQSRLKEDEGSTSAFGQEDLKKQKEQSCVCIPEGVNDQTRLEVVRLEAELVKVRQLNEELQKSLKKMEFEQGTLFDQTVEGKASGIQGVWTEEEINLEAENHPGMSQVEVELKETQDRLLIQAQKYEETMNEMVHKHKQENSLLRHEQERLLKNNEDKDVTLVELKGTIEQLQIDLCETREMLMSSVEGQQQLQELVKEKEEALLKLNKRCASIESMKEQSNRLLDEVQQLRQSTEEKEKQLSVMKEEKSHLKEEIDRLKDQQNQPPPAVESKTINTITELEAEITQLNGKMCELQIGVKQQNQIIEEHKQTSSEYEQKLQHQTSMLEQCKTEQNRLVATYEQLIAEKNLELYVQKETLTGPQRTNVLGMSGSLLALDEVSKQGVEQMDKSEKHDLSKVEVETLMRGIQEKDQEIKLLNAKNLSLRCELNDLTAVHEEIRNLTQIVHQKDEEIWMLQSQVIPSTEGTAEMHFQQQVNSLTADRDQVLLVLNDKAQEIASLRSEQHQLMDVIAAKETALRRALEDNRRLTEGGQGEDMTREAIQNLARLVREKDIENDALTQKCQTLLTVLQGREDVDGRGIGSNLSGSASDGAPGVSEVENSNVTSLQYISLLQECEGLRQQVKKVEEWKQQALTSVHNLQSEAAQLQDEVEELAKRAAGDAVLSTNLQHSYDGLVQGHEEHEQHLHRLRDELTITQRGLAVLRTTGQRLMETVEHGLTKPAEGRFYDQDRLEEDAGDGTKLNECEDGNQNEWIVKEKERSSGGLKLTAEFSENSDAVQVVEIQKLKNALNDAEIALEAAMMENRTLHTAKAPVTTSDTEALQAKLDNQVKVLREKDLLLKSKSDQISEHTERLREHQAEGELLRQAIVKLKDRADCFEQDSAQLKEENERLGQQAYEKEMEFGTLQEANMRLSMLFREHEFEAQSAREKALALENLLKEKEQGKAGELNQLLQEMQIKEQQAVAFQQERDQMVVSLKQKQVEIGSLQAELKRCGEREHRMQQEVQRLRSHLLEVEETYTREALAAEAREADLRCRLAALQECLDVSSSSHENTSLQATMQVESLQEQLQAMMTKRDEALARLDVAQHQVHQYASSLKNLQGVLEKFQRDEKAMYAAELERLKRDSESSRQESTTLMQCVVDLQERLDEASRALESASRLTETLDLKDEQIVDLQRQVQLRQELVDDAHSKLMNLLHNSEGKVDKLLMRNLFMGYLSSPRNKRSEVLRLLGGVLGMAKVDLDKLLTDEKGGVTTWVSGFLRGGDSARPLSSTLKKSGSDSPANTSFSQMFLKFLEMESRPTPQPPTLSFPNLPEQHIPAVNKASRLPGPTLARRPEIHSNPFVAPRSSVAPIFLPSLAGSGSSHPLMKPAFENLPTFTPVPASGEVTAILKDLLKQ</sequence>
<evidence type="ECO:0000256" key="5">
    <source>
        <dbReference type="SAM" id="MobiDB-lite"/>
    </source>
</evidence>